<evidence type="ECO:0000256" key="6">
    <source>
        <dbReference type="SAM" id="MobiDB-lite"/>
    </source>
</evidence>
<dbReference type="PANTHER" id="PTHR32089:SF70">
    <property type="entry name" value="ENERGY TAXIS MODULATING METHYL ACCEPTING SENSORY TRANSDUCER"/>
    <property type="match status" value="1"/>
</dbReference>
<dbReference type="EMBL" id="BSNC01000006">
    <property type="protein sequence ID" value="GLP97346.1"/>
    <property type="molecule type" value="Genomic_DNA"/>
</dbReference>
<dbReference type="AlphaFoldDB" id="A0AA37VZ21"/>
<keyword evidence="7" id="KW-0472">Membrane</keyword>
<dbReference type="SUPFAM" id="SSF58104">
    <property type="entry name" value="Methyl-accepting chemotaxis protein (MCP) signaling domain"/>
    <property type="match status" value="1"/>
</dbReference>
<evidence type="ECO:0000256" key="5">
    <source>
        <dbReference type="SAM" id="Coils"/>
    </source>
</evidence>
<dbReference type="GO" id="GO:0016020">
    <property type="term" value="C:membrane"/>
    <property type="evidence" value="ECO:0007669"/>
    <property type="project" value="UniProtKB-SubCell"/>
</dbReference>
<feature type="coiled-coil region" evidence="5">
    <location>
        <begin position="276"/>
        <end position="303"/>
    </location>
</feature>
<comment type="caution">
    <text evidence="10">The sequence shown here is derived from an EMBL/GenBank/DDBJ whole genome shotgun (WGS) entry which is preliminary data.</text>
</comment>
<keyword evidence="7" id="KW-1133">Transmembrane helix</keyword>
<dbReference type="RefSeq" id="WP_095504807.1">
    <property type="nucleotide sequence ID" value="NZ_BSNC01000006.1"/>
</dbReference>
<evidence type="ECO:0000256" key="4">
    <source>
        <dbReference type="PROSITE-ProRule" id="PRU00284"/>
    </source>
</evidence>
<dbReference type="InterPro" id="IPR004090">
    <property type="entry name" value="Chemotax_Me-accpt_rcpt"/>
</dbReference>
<dbReference type="Gene3D" id="1.10.287.950">
    <property type="entry name" value="Methyl-accepting chemotaxis protein"/>
    <property type="match status" value="1"/>
</dbReference>
<feature type="domain" description="HAMP" evidence="9">
    <location>
        <begin position="346"/>
        <end position="398"/>
    </location>
</feature>
<feature type="region of interest" description="Disordered" evidence="6">
    <location>
        <begin position="643"/>
        <end position="676"/>
    </location>
</feature>
<dbReference type="Pfam" id="PF00015">
    <property type="entry name" value="MCPsignal"/>
    <property type="match status" value="1"/>
</dbReference>
<keyword evidence="11" id="KW-1185">Reference proteome</keyword>
<protein>
    <submittedName>
        <fullName evidence="10">Methyl-accepting chemotaxis protein</fullName>
    </submittedName>
</protein>
<dbReference type="CDD" id="cd06225">
    <property type="entry name" value="HAMP"/>
    <property type="match status" value="1"/>
</dbReference>
<dbReference type="Pfam" id="PF00672">
    <property type="entry name" value="HAMP"/>
    <property type="match status" value="1"/>
</dbReference>
<evidence type="ECO:0000259" key="8">
    <source>
        <dbReference type="PROSITE" id="PS50111"/>
    </source>
</evidence>
<organism evidence="10 11">
    <name type="scientific">Paraferrimonas sedimenticola</name>
    <dbReference type="NCBI Taxonomy" id="375674"/>
    <lineage>
        <taxon>Bacteria</taxon>
        <taxon>Pseudomonadati</taxon>
        <taxon>Pseudomonadota</taxon>
        <taxon>Gammaproteobacteria</taxon>
        <taxon>Alteromonadales</taxon>
        <taxon>Ferrimonadaceae</taxon>
        <taxon>Paraferrimonas</taxon>
    </lineage>
</organism>
<sequence>MAMKVSVAMRAVGGFVLVTLLLLVLGAASLITVDGVKDNSSQLQQVNMPAMKANVSINTLLADQQRVLLTAANSQSSDQLSSLSTRLNNNQGELDSLLVDLGQILSPYQALASELEPVVQNNDTFKGKAQQLVQTRERIIALENQLQAQSVAIETQLEETTDSLLDVLDLEFSDNAAELKLADHAAAIDALLIRLSEAQKALLLQTTVTGTEQIAQELSFLYADFNGRSNMLLQDAEATDWVDASETLVDSVNATLELFQGGSALQPTHKQKVNLLTQADTMMNELESQVAQYTQSLGQLADTLNLATDKIGSNTIDAISSAQTLTTVVMVAAIVVAVVVGYFTVRPIVLNLPKINEAFMVLASGDLSHTLPVKGKDEFAELSANCNQLSGRLKELIMAIQDRAGQLAAAAEQTATVTEQTAKGIQVQKDQMNLAASATQELNASAQTVAANANDALGEIKMADEEAENIARLADENKNTILGLADEVAQASNVINQLHEDSAAIGSILDVIRGIAEQTNLLALNAAIEAARAGEQGRGFAVVADEVRNLAQRTQDSTQEIQQMIEALQQGAQQAVAAMQAGRRQADSCVEKQMESAQALTVLTDAVHQAFESGSQIAHAAKEQHQVSQQIAERLEQIAQISEESSVASEQTNQSSSQVARLAEEMRGSVSEFKAS</sequence>
<dbReference type="PROSITE" id="PS50111">
    <property type="entry name" value="CHEMOTAXIS_TRANSDUC_2"/>
    <property type="match status" value="1"/>
</dbReference>
<reference evidence="10" key="1">
    <citation type="journal article" date="2014" name="Int. J. Syst. Evol. Microbiol.">
        <title>Complete genome sequence of Corynebacterium casei LMG S-19264T (=DSM 44701T), isolated from a smear-ripened cheese.</title>
        <authorList>
            <consortium name="US DOE Joint Genome Institute (JGI-PGF)"/>
            <person name="Walter F."/>
            <person name="Albersmeier A."/>
            <person name="Kalinowski J."/>
            <person name="Ruckert C."/>
        </authorList>
    </citation>
    <scope>NUCLEOTIDE SEQUENCE</scope>
    <source>
        <strain evidence="10">NBRC 101628</strain>
    </source>
</reference>
<dbReference type="GO" id="GO:0006935">
    <property type="term" value="P:chemotaxis"/>
    <property type="evidence" value="ECO:0007669"/>
    <property type="project" value="InterPro"/>
</dbReference>
<proteinExistence type="inferred from homology"/>
<dbReference type="SMART" id="SM00304">
    <property type="entry name" value="HAMP"/>
    <property type="match status" value="1"/>
</dbReference>
<feature type="domain" description="Methyl-accepting transducer" evidence="8">
    <location>
        <begin position="403"/>
        <end position="639"/>
    </location>
</feature>
<evidence type="ECO:0000256" key="7">
    <source>
        <dbReference type="SAM" id="Phobius"/>
    </source>
</evidence>
<evidence type="ECO:0000259" key="9">
    <source>
        <dbReference type="PROSITE" id="PS50885"/>
    </source>
</evidence>
<comment type="similarity">
    <text evidence="3">Belongs to the methyl-accepting chemotaxis (MCP) protein family.</text>
</comment>
<keyword evidence="7" id="KW-0812">Transmembrane</keyword>
<dbReference type="PROSITE" id="PS50885">
    <property type="entry name" value="HAMP"/>
    <property type="match status" value="1"/>
</dbReference>
<dbReference type="GO" id="GO:0004888">
    <property type="term" value="F:transmembrane signaling receptor activity"/>
    <property type="evidence" value="ECO:0007669"/>
    <property type="project" value="InterPro"/>
</dbReference>
<dbReference type="InterPro" id="IPR003660">
    <property type="entry name" value="HAMP_dom"/>
</dbReference>
<dbReference type="Proteomes" id="UP001161422">
    <property type="component" value="Unassembled WGS sequence"/>
</dbReference>
<evidence type="ECO:0000313" key="11">
    <source>
        <dbReference type="Proteomes" id="UP001161422"/>
    </source>
</evidence>
<keyword evidence="2 4" id="KW-0807">Transducer</keyword>
<comment type="subcellular location">
    <subcellularLocation>
        <location evidence="1">Membrane</location>
    </subcellularLocation>
</comment>
<dbReference type="GO" id="GO:0007165">
    <property type="term" value="P:signal transduction"/>
    <property type="evidence" value="ECO:0007669"/>
    <property type="project" value="UniProtKB-KW"/>
</dbReference>
<gene>
    <name evidence="10" type="ORF">GCM10007895_26530</name>
</gene>
<feature type="compositionally biased region" description="Polar residues" evidence="6">
    <location>
        <begin position="643"/>
        <end position="659"/>
    </location>
</feature>
<dbReference type="FunFam" id="1.10.287.950:FF:000001">
    <property type="entry name" value="Methyl-accepting chemotaxis sensory transducer"/>
    <property type="match status" value="1"/>
</dbReference>
<dbReference type="PANTHER" id="PTHR32089">
    <property type="entry name" value="METHYL-ACCEPTING CHEMOTAXIS PROTEIN MCPB"/>
    <property type="match status" value="1"/>
</dbReference>
<dbReference type="PRINTS" id="PR00260">
    <property type="entry name" value="CHEMTRNSDUCR"/>
</dbReference>
<dbReference type="SMART" id="SM00283">
    <property type="entry name" value="MA"/>
    <property type="match status" value="1"/>
</dbReference>
<evidence type="ECO:0000256" key="3">
    <source>
        <dbReference type="ARBA" id="ARBA00029447"/>
    </source>
</evidence>
<evidence type="ECO:0000256" key="1">
    <source>
        <dbReference type="ARBA" id="ARBA00004370"/>
    </source>
</evidence>
<evidence type="ECO:0000256" key="2">
    <source>
        <dbReference type="ARBA" id="ARBA00023224"/>
    </source>
</evidence>
<reference evidence="10" key="2">
    <citation type="submission" date="2023-01" db="EMBL/GenBank/DDBJ databases">
        <title>Draft genome sequence of Paraferrimonas sedimenticola strain NBRC 101628.</title>
        <authorList>
            <person name="Sun Q."/>
            <person name="Mori K."/>
        </authorList>
    </citation>
    <scope>NUCLEOTIDE SEQUENCE</scope>
    <source>
        <strain evidence="10">NBRC 101628</strain>
    </source>
</reference>
<name>A0AA37VZ21_9GAMM</name>
<evidence type="ECO:0000313" key="10">
    <source>
        <dbReference type="EMBL" id="GLP97346.1"/>
    </source>
</evidence>
<dbReference type="InterPro" id="IPR004089">
    <property type="entry name" value="MCPsignal_dom"/>
</dbReference>
<keyword evidence="5" id="KW-0175">Coiled coil</keyword>
<feature type="transmembrane region" description="Helical" evidence="7">
    <location>
        <begin position="325"/>
        <end position="345"/>
    </location>
</feature>
<accession>A0AA37VZ21</accession>